<dbReference type="Proteomes" id="UP001460270">
    <property type="component" value="Unassembled WGS sequence"/>
</dbReference>
<dbReference type="EMBL" id="JBBPFD010000018">
    <property type="protein sequence ID" value="KAK7888622.1"/>
    <property type="molecule type" value="Genomic_DNA"/>
</dbReference>
<evidence type="ECO:0000313" key="2">
    <source>
        <dbReference type="Proteomes" id="UP001460270"/>
    </source>
</evidence>
<sequence>MRRFSWKKELSREENIRVYTFVTCVALYQRGVYVDYRALSKLECQLPLKQGHLQMMGILSHLFFDGFKVFRLHRLHPDIPTKGEHICLKRKDVPLRRALSGRALTLPLLKTRRKKRVRKEWRRWRRRRRRKVVPGHLGARPPWSCQRTVSALDTS</sequence>
<dbReference type="AlphaFoldDB" id="A0AAW0N901"/>
<proteinExistence type="predicted"/>
<reference evidence="2" key="1">
    <citation type="submission" date="2024-04" db="EMBL/GenBank/DDBJ databases">
        <title>Salinicola lusitanus LLJ914,a marine bacterium isolated from the Okinawa Trough.</title>
        <authorList>
            <person name="Li J."/>
        </authorList>
    </citation>
    <scope>NUCLEOTIDE SEQUENCE [LARGE SCALE GENOMIC DNA]</scope>
</reference>
<accession>A0AAW0N901</accession>
<keyword evidence="2" id="KW-1185">Reference proteome</keyword>
<comment type="caution">
    <text evidence="1">The sequence shown here is derived from an EMBL/GenBank/DDBJ whole genome shotgun (WGS) entry which is preliminary data.</text>
</comment>
<protein>
    <submittedName>
        <fullName evidence="1">Uncharacterized protein</fullName>
    </submittedName>
</protein>
<evidence type="ECO:0000313" key="1">
    <source>
        <dbReference type="EMBL" id="KAK7888622.1"/>
    </source>
</evidence>
<gene>
    <name evidence="1" type="ORF">WMY93_024182</name>
</gene>
<organism evidence="1 2">
    <name type="scientific">Mugilogobius chulae</name>
    <name type="common">yellowstripe goby</name>
    <dbReference type="NCBI Taxonomy" id="88201"/>
    <lineage>
        <taxon>Eukaryota</taxon>
        <taxon>Metazoa</taxon>
        <taxon>Chordata</taxon>
        <taxon>Craniata</taxon>
        <taxon>Vertebrata</taxon>
        <taxon>Euteleostomi</taxon>
        <taxon>Actinopterygii</taxon>
        <taxon>Neopterygii</taxon>
        <taxon>Teleostei</taxon>
        <taxon>Neoteleostei</taxon>
        <taxon>Acanthomorphata</taxon>
        <taxon>Gobiaria</taxon>
        <taxon>Gobiiformes</taxon>
        <taxon>Gobioidei</taxon>
        <taxon>Gobiidae</taxon>
        <taxon>Gobionellinae</taxon>
        <taxon>Mugilogobius</taxon>
    </lineage>
</organism>
<name>A0AAW0N901_9GOBI</name>